<dbReference type="RefSeq" id="WP_015280060.1">
    <property type="nucleotide sequence ID" value="NC_019940.1"/>
</dbReference>
<dbReference type="HOGENOM" id="CLU_451219_0_0_6"/>
<sequence>MVSERTIARTAGPLRTLALLALWGLSLGLPAQAADDLRPAPVYQPGAPPGGWPFRPPGASDARGQPPAYQPNIPQGRPQPGYPGYPGYPSRYPGGYPGGFPGAYQGRLPSETPWSPSQPTPWVTPYGASRAPARPTTQTPERPPRLELDVARRQPYLMENVLVRVRLISDDELAEATPEPTSSDTVLWQRLKEPKTHLRTVDGRQEVVTDLVLVMTPLRSGDIEVPPIKVAGTRAARPGQAGRRFEVASEPIRLQVRPALAAVTPWLPLTDLRLKGSLDGPERLKPGQPVTLVLELDATGATGDQLPSLEPQLRAADLRVYREQTLTNATLSRDERALEGQRIEYYTLIPQSGGRLRLPEIQLAWWNVTSDTREVATMPIRTLGTSGRASDNGGLGGDAEWVSYWLPVAGLVLLLLGYWAGVWYRGRVDRRATETATGTLRHLGRWTDGIASAAGGYLVAHLGRLRRRLAPRPVIDRLRARLARTLPAGLRLNLALRAVDRAPTPASWRARMERLVDGLETPPAGSSPRRLAERLRPLCPATRGTELNALLRELDGAIYGGREFDFLRWKRRFRREIRFAGFGRWRPRPRLRRATLPPLNPPIMH</sequence>
<dbReference type="KEGG" id="tmb:Thimo_1112"/>
<accession>L0GX18</accession>
<feature type="signal peptide" evidence="3">
    <location>
        <begin position="1"/>
        <end position="33"/>
    </location>
</feature>
<organism evidence="4 5">
    <name type="scientific">Thioflavicoccus mobilis 8321</name>
    <dbReference type="NCBI Taxonomy" id="765912"/>
    <lineage>
        <taxon>Bacteria</taxon>
        <taxon>Pseudomonadati</taxon>
        <taxon>Pseudomonadota</taxon>
        <taxon>Gammaproteobacteria</taxon>
        <taxon>Chromatiales</taxon>
        <taxon>Chromatiaceae</taxon>
        <taxon>Thioflavicoccus</taxon>
    </lineage>
</organism>
<dbReference type="InterPro" id="IPR025738">
    <property type="entry name" value="BatD"/>
</dbReference>
<evidence type="ECO:0000256" key="1">
    <source>
        <dbReference type="SAM" id="MobiDB-lite"/>
    </source>
</evidence>
<keyword evidence="2" id="KW-0812">Transmembrane</keyword>
<keyword evidence="2" id="KW-1133">Transmembrane helix</keyword>
<feature type="chain" id="PRO_5003943509" description="Oxygen tolerance" evidence="3">
    <location>
        <begin position="34"/>
        <end position="605"/>
    </location>
</feature>
<dbReference type="PANTHER" id="PTHR40940:SF1">
    <property type="entry name" value="PROTEIN BATD"/>
    <property type="match status" value="1"/>
</dbReference>
<keyword evidence="3" id="KW-0732">Signal</keyword>
<keyword evidence="2" id="KW-0472">Membrane</keyword>
<dbReference type="STRING" id="765912.Thimo_1112"/>
<protein>
    <recommendedName>
        <fullName evidence="6">Oxygen tolerance</fullName>
    </recommendedName>
</protein>
<name>L0GX18_9GAMM</name>
<feature type="compositionally biased region" description="Pro residues" evidence="1">
    <location>
        <begin position="46"/>
        <end position="56"/>
    </location>
</feature>
<dbReference type="PANTHER" id="PTHR40940">
    <property type="entry name" value="PROTEIN BATD-RELATED"/>
    <property type="match status" value="1"/>
</dbReference>
<feature type="transmembrane region" description="Helical" evidence="2">
    <location>
        <begin position="404"/>
        <end position="424"/>
    </location>
</feature>
<feature type="region of interest" description="Disordered" evidence="1">
    <location>
        <begin position="96"/>
        <end position="143"/>
    </location>
</feature>
<evidence type="ECO:0000313" key="5">
    <source>
        <dbReference type="Proteomes" id="UP000010816"/>
    </source>
</evidence>
<proteinExistence type="predicted"/>
<feature type="compositionally biased region" description="Polar residues" evidence="1">
    <location>
        <begin position="112"/>
        <end position="121"/>
    </location>
</feature>
<dbReference type="AlphaFoldDB" id="L0GX18"/>
<dbReference type="OrthoDB" id="5293418at2"/>
<feature type="region of interest" description="Disordered" evidence="1">
    <location>
        <begin position="40"/>
        <end position="84"/>
    </location>
</feature>
<dbReference type="eggNOG" id="ENOG502Z9BR">
    <property type="taxonomic scope" value="Bacteria"/>
</dbReference>
<dbReference type="EMBL" id="CP003051">
    <property type="protein sequence ID" value="AGA89915.1"/>
    <property type="molecule type" value="Genomic_DNA"/>
</dbReference>
<evidence type="ECO:0000256" key="3">
    <source>
        <dbReference type="SAM" id="SignalP"/>
    </source>
</evidence>
<keyword evidence="5" id="KW-1185">Reference proteome</keyword>
<evidence type="ECO:0008006" key="6">
    <source>
        <dbReference type="Google" id="ProtNLM"/>
    </source>
</evidence>
<feature type="compositionally biased region" description="Low complexity" evidence="1">
    <location>
        <begin position="128"/>
        <end position="140"/>
    </location>
</feature>
<dbReference type="Proteomes" id="UP000010816">
    <property type="component" value="Chromosome"/>
</dbReference>
<reference evidence="4 5" key="1">
    <citation type="submission" date="2011-09" db="EMBL/GenBank/DDBJ databases">
        <title>Complete sequence of chromosome of Thioflavicoccus mobilis 8321.</title>
        <authorList>
            <consortium name="US DOE Joint Genome Institute"/>
            <person name="Lucas S."/>
            <person name="Han J."/>
            <person name="Lapidus A."/>
            <person name="Cheng J.-F."/>
            <person name="Goodwin L."/>
            <person name="Pitluck S."/>
            <person name="Peters L."/>
            <person name="Ovchinnikova G."/>
            <person name="Lu M."/>
            <person name="Detter J.C."/>
            <person name="Han C."/>
            <person name="Tapia R."/>
            <person name="Land M."/>
            <person name="Hauser L."/>
            <person name="Kyrpides N."/>
            <person name="Ivanova N."/>
            <person name="Pagani I."/>
            <person name="Vogl K."/>
            <person name="Liu Z."/>
            <person name="Imhoff J."/>
            <person name="Thiel V."/>
            <person name="Frigaard N.-U."/>
            <person name="Bryant D."/>
            <person name="Woyke T."/>
        </authorList>
    </citation>
    <scope>NUCLEOTIDE SEQUENCE [LARGE SCALE GENOMIC DNA]</scope>
    <source>
        <strain evidence="4 5">8321</strain>
    </source>
</reference>
<evidence type="ECO:0000313" key="4">
    <source>
        <dbReference type="EMBL" id="AGA89915.1"/>
    </source>
</evidence>
<gene>
    <name evidence="4" type="ORF">Thimo_1112</name>
</gene>
<evidence type="ECO:0000256" key="2">
    <source>
        <dbReference type="SAM" id="Phobius"/>
    </source>
</evidence>